<dbReference type="AlphaFoldDB" id="A0AA41L1D8"/>
<accession>A0AA41L1D8</accession>
<comment type="caution">
    <text evidence="4">The sequence shown here is derived from an EMBL/GenBank/DDBJ whole genome shotgun (WGS) entry which is preliminary data.</text>
</comment>
<keyword evidence="1" id="KW-0808">Transferase</keyword>
<evidence type="ECO:0000313" key="5">
    <source>
        <dbReference type="Proteomes" id="UP001155901"/>
    </source>
</evidence>
<feature type="domain" description="HipA-like C-terminal" evidence="3">
    <location>
        <begin position="5"/>
        <end position="116"/>
    </location>
</feature>
<evidence type="ECO:0000259" key="3">
    <source>
        <dbReference type="Pfam" id="PF07804"/>
    </source>
</evidence>
<evidence type="ECO:0000313" key="4">
    <source>
        <dbReference type="EMBL" id="MBV6324641.1"/>
    </source>
</evidence>
<name>A0AA41L1D8_9BURK</name>
<organism evidence="4 5">
    <name type="scientific">Duganella violaceipulchra</name>
    <dbReference type="NCBI Taxonomy" id="2849652"/>
    <lineage>
        <taxon>Bacteria</taxon>
        <taxon>Pseudomonadati</taxon>
        <taxon>Pseudomonadota</taxon>
        <taxon>Betaproteobacteria</taxon>
        <taxon>Burkholderiales</taxon>
        <taxon>Oxalobacteraceae</taxon>
        <taxon>Telluria group</taxon>
        <taxon>Duganella</taxon>
    </lineage>
</organism>
<dbReference type="InterPro" id="IPR012893">
    <property type="entry name" value="HipA-like_C"/>
</dbReference>
<gene>
    <name evidence="4" type="ORF">KVP70_27300</name>
</gene>
<protein>
    <submittedName>
        <fullName evidence="4">HipA domain-containing protein</fullName>
    </submittedName>
</protein>
<evidence type="ECO:0000256" key="1">
    <source>
        <dbReference type="ARBA" id="ARBA00022679"/>
    </source>
</evidence>
<dbReference type="Proteomes" id="UP001155901">
    <property type="component" value="Unassembled WGS sequence"/>
</dbReference>
<sequence length="137" mass="15251">MAFRATPTTHILKLTLGLVGHRKADLTASIENEWLSMNLLAEFGLPDAQTAILNFGGQKVLGAERFDHRMHPSGKWIMRLPQEDYRQALGVPSHLKYESDGGPGLTDLAAVLHGSERDAWRWAQPPGPGVGRRWTMR</sequence>
<evidence type="ECO:0000256" key="2">
    <source>
        <dbReference type="ARBA" id="ARBA00022777"/>
    </source>
</evidence>
<dbReference type="GO" id="GO:0016301">
    <property type="term" value="F:kinase activity"/>
    <property type="evidence" value="ECO:0007669"/>
    <property type="project" value="UniProtKB-KW"/>
</dbReference>
<keyword evidence="2" id="KW-0418">Kinase</keyword>
<dbReference type="EMBL" id="JAHTGR010000019">
    <property type="protein sequence ID" value="MBV6324641.1"/>
    <property type="molecule type" value="Genomic_DNA"/>
</dbReference>
<proteinExistence type="predicted"/>
<dbReference type="Pfam" id="PF07804">
    <property type="entry name" value="HipA_C"/>
    <property type="match status" value="1"/>
</dbReference>
<reference evidence="4" key="1">
    <citation type="submission" date="2021-07" db="EMBL/GenBank/DDBJ databases">
        <title>Characterization of violacein-producing bacteria and related species.</title>
        <authorList>
            <person name="Wilson H.S."/>
            <person name="De Leon M.E."/>
        </authorList>
    </citation>
    <scope>NUCLEOTIDE SEQUENCE</scope>
    <source>
        <strain evidence="4">HSC-15S17</strain>
    </source>
</reference>